<gene>
    <name evidence="2" type="ORF">B0I35DRAFT_407053</name>
</gene>
<dbReference type="OrthoDB" id="5342924at2759"/>
<keyword evidence="1" id="KW-1133">Transmembrane helix</keyword>
<evidence type="ECO:0000256" key="1">
    <source>
        <dbReference type="SAM" id="Phobius"/>
    </source>
</evidence>
<keyword evidence="1" id="KW-0812">Transmembrane</keyword>
<feature type="transmembrane region" description="Helical" evidence="1">
    <location>
        <begin position="78"/>
        <end position="96"/>
    </location>
</feature>
<reference evidence="2" key="1">
    <citation type="journal article" date="2021" name="Nat. Commun.">
        <title>Genetic determinants of endophytism in the Arabidopsis root mycobiome.</title>
        <authorList>
            <person name="Mesny F."/>
            <person name="Miyauchi S."/>
            <person name="Thiergart T."/>
            <person name="Pickel B."/>
            <person name="Atanasova L."/>
            <person name="Karlsson M."/>
            <person name="Huettel B."/>
            <person name="Barry K.W."/>
            <person name="Haridas S."/>
            <person name="Chen C."/>
            <person name="Bauer D."/>
            <person name="Andreopoulos W."/>
            <person name="Pangilinan J."/>
            <person name="LaButti K."/>
            <person name="Riley R."/>
            <person name="Lipzen A."/>
            <person name="Clum A."/>
            <person name="Drula E."/>
            <person name="Henrissat B."/>
            <person name="Kohler A."/>
            <person name="Grigoriev I.V."/>
            <person name="Martin F.M."/>
            <person name="Hacquard S."/>
        </authorList>
    </citation>
    <scope>NUCLEOTIDE SEQUENCE</scope>
    <source>
        <strain evidence="2">MPI-CAGE-CH-0235</strain>
    </source>
</reference>
<feature type="transmembrane region" description="Helical" evidence="1">
    <location>
        <begin position="124"/>
        <end position="145"/>
    </location>
</feature>
<dbReference type="Proteomes" id="UP000813444">
    <property type="component" value="Unassembled WGS sequence"/>
</dbReference>
<accession>A0A8K0SU40</accession>
<sequence>MAAYTMAPNMEHPRQSVDVGERYDSYPFPQPIQSPPTHYRHPSDEEKLLPRVSRPRAAGQEAALLETSFFRTLMSFSWLIHVIAVGCTAAAVQMTFRNVYWADEADWNQRFLWSILRGTRIQDILQFAAKLYEIIIVTSLSAMVMHVLRRMLVGDGIAWGLLSGAYQVGAPGYLFSRQLWSPLAKPSRKGNFFMALGLAILVVYANTVGPFCAIIISPVLEWWPVADPYNGQSLTTHIMALPEQVYKQVLSGNDFAGSDSDEDSCQNFGVANCPDSAFRDIKELLEAWADSNAKPSTQIKLNGAETAKELVSSLSFSTANEHLALSTTLHSSVVELVGAFWNFIDTDSTKRNVNEVKRPRFYPEKDDVYAPLVQVQCSQYTYSELRESNETPSFHMSRMRNFSSYYSPGTEDSYKKRARWDVPSELWDLDRVNLNETTFTWVDVGALADSGQPSIGALLSVPVLTPVNGEEIQDSLLLPCMIDARWAGSKMTYDPKTDNLIPNNLTDLQALAPYWENSNSRPGSLVRPNIHITQEWAQNYLNHELGDADNFSGRAMPWLLDAFINWRSRDDTLSFQTSNYTSTVSARQRNNEAARAVATVLALAISEGVSRSSLMTDIGMILDTIDADAVLWKPLYLQASSEFSRPRDMLLSDIRGRYYPINWKVERRGWGYGFRTPTILGGVIILLAHAGLVVAFSVYVLWFRLRSHGWASGAWGGLSEMLALALSSRKPRDHQTLGELVAGGNKWQTMRTNVSVRTFNQEEVELVFDNIRGLPEAGTGSRLTIGRAYSN</sequence>
<dbReference type="AlphaFoldDB" id="A0A8K0SU40"/>
<name>A0A8K0SU40_9HYPO</name>
<keyword evidence="1" id="KW-0472">Membrane</keyword>
<protein>
    <submittedName>
        <fullName evidence="2">Uncharacterized protein</fullName>
    </submittedName>
</protein>
<proteinExistence type="predicted"/>
<comment type="caution">
    <text evidence="2">The sequence shown here is derived from an EMBL/GenBank/DDBJ whole genome shotgun (WGS) entry which is preliminary data.</text>
</comment>
<keyword evidence="3" id="KW-1185">Reference proteome</keyword>
<organism evidence="2 3">
    <name type="scientific">Stachybotrys elegans</name>
    <dbReference type="NCBI Taxonomy" id="80388"/>
    <lineage>
        <taxon>Eukaryota</taxon>
        <taxon>Fungi</taxon>
        <taxon>Dikarya</taxon>
        <taxon>Ascomycota</taxon>
        <taxon>Pezizomycotina</taxon>
        <taxon>Sordariomycetes</taxon>
        <taxon>Hypocreomycetidae</taxon>
        <taxon>Hypocreales</taxon>
        <taxon>Stachybotryaceae</taxon>
        <taxon>Stachybotrys</taxon>
    </lineage>
</organism>
<feature type="transmembrane region" description="Helical" evidence="1">
    <location>
        <begin position="195"/>
        <end position="216"/>
    </location>
</feature>
<evidence type="ECO:0000313" key="2">
    <source>
        <dbReference type="EMBL" id="KAH7322587.1"/>
    </source>
</evidence>
<dbReference type="EMBL" id="JAGPNK010000004">
    <property type="protein sequence ID" value="KAH7322587.1"/>
    <property type="molecule type" value="Genomic_DNA"/>
</dbReference>
<evidence type="ECO:0000313" key="3">
    <source>
        <dbReference type="Proteomes" id="UP000813444"/>
    </source>
</evidence>
<feature type="transmembrane region" description="Helical" evidence="1">
    <location>
        <begin position="157"/>
        <end position="175"/>
    </location>
</feature>
<feature type="transmembrane region" description="Helical" evidence="1">
    <location>
        <begin position="678"/>
        <end position="702"/>
    </location>
</feature>